<evidence type="ECO:0000313" key="2">
    <source>
        <dbReference type="Proteomes" id="UP001233999"/>
    </source>
</evidence>
<keyword evidence="2" id="KW-1185">Reference proteome</keyword>
<protein>
    <submittedName>
        <fullName evidence="1">Uncharacterized protein</fullName>
    </submittedName>
</protein>
<proteinExistence type="predicted"/>
<dbReference type="EMBL" id="JASPKZ010002720">
    <property type="protein sequence ID" value="KAJ9594792.1"/>
    <property type="molecule type" value="Genomic_DNA"/>
</dbReference>
<name>A0AAD8EMB3_DIPPU</name>
<accession>A0AAD8EMB3</accession>
<comment type="caution">
    <text evidence="1">The sequence shown here is derived from an EMBL/GenBank/DDBJ whole genome shotgun (WGS) entry which is preliminary data.</text>
</comment>
<feature type="non-terminal residue" evidence="1">
    <location>
        <position position="1"/>
    </location>
</feature>
<dbReference type="AlphaFoldDB" id="A0AAD8EMB3"/>
<dbReference type="Proteomes" id="UP001233999">
    <property type="component" value="Unassembled WGS sequence"/>
</dbReference>
<reference evidence="1" key="1">
    <citation type="journal article" date="2023" name="IScience">
        <title>Live-bearing cockroach genome reveals convergent evolutionary mechanisms linked to viviparity in insects and beyond.</title>
        <authorList>
            <person name="Fouks B."/>
            <person name="Harrison M.C."/>
            <person name="Mikhailova A.A."/>
            <person name="Marchal E."/>
            <person name="English S."/>
            <person name="Carruthers M."/>
            <person name="Jennings E.C."/>
            <person name="Chiamaka E.L."/>
            <person name="Frigard R.A."/>
            <person name="Pippel M."/>
            <person name="Attardo G.M."/>
            <person name="Benoit J.B."/>
            <person name="Bornberg-Bauer E."/>
            <person name="Tobe S.S."/>
        </authorList>
    </citation>
    <scope>NUCLEOTIDE SEQUENCE</scope>
    <source>
        <strain evidence="1">Stay&amp;Tobe</strain>
    </source>
</reference>
<reference evidence="1" key="2">
    <citation type="submission" date="2023-05" db="EMBL/GenBank/DDBJ databases">
        <authorList>
            <person name="Fouks B."/>
        </authorList>
    </citation>
    <scope>NUCLEOTIDE SEQUENCE</scope>
    <source>
        <strain evidence="1">Stay&amp;Tobe</strain>
        <tissue evidence="1">Testes</tissue>
    </source>
</reference>
<evidence type="ECO:0000313" key="1">
    <source>
        <dbReference type="EMBL" id="KAJ9594792.1"/>
    </source>
</evidence>
<sequence length="105" mass="12182">VKNYSVVKDLPFVSCRRSIRKKKTAKKRRNIGRREATDDEGIAPKLQSRSIKGMSDFFPVKVKFFISSNRQSVTSKVENESNQIFQTRYKLYLTVFLFESAIGLK</sequence>
<gene>
    <name evidence="1" type="ORF">L9F63_013924</name>
</gene>
<organism evidence="1 2">
    <name type="scientific">Diploptera punctata</name>
    <name type="common">Pacific beetle cockroach</name>
    <dbReference type="NCBI Taxonomy" id="6984"/>
    <lineage>
        <taxon>Eukaryota</taxon>
        <taxon>Metazoa</taxon>
        <taxon>Ecdysozoa</taxon>
        <taxon>Arthropoda</taxon>
        <taxon>Hexapoda</taxon>
        <taxon>Insecta</taxon>
        <taxon>Pterygota</taxon>
        <taxon>Neoptera</taxon>
        <taxon>Polyneoptera</taxon>
        <taxon>Dictyoptera</taxon>
        <taxon>Blattodea</taxon>
        <taxon>Blaberoidea</taxon>
        <taxon>Blaberidae</taxon>
        <taxon>Diplopterinae</taxon>
        <taxon>Diploptera</taxon>
    </lineage>
</organism>
<feature type="non-terminal residue" evidence="1">
    <location>
        <position position="105"/>
    </location>
</feature>